<evidence type="ECO:0000313" key="1">
    <source>
        <dbReference type="EMBL" id="KAH3894084.1"/>
    </source>
</evidence>
<dbReference type="AlphaFoldDB" id="A0A9D4NI18"/>
<dbReference type="Proteomes" id="UP000828390">
    <property type="component" value="Unassembled WGS sequence"/>
</dbReference>
<evidence type="ECO:0000313" key="2">
    <source>
        <dbReference type="Proteomes" id="UP000828390"/>
    </source>
</evidence>
<accession>A0A9D4NI18</accession>
<reference evidence="1" key="1">
    <citation type="journal article" date="2019" name="bioRxiv">
        <title>The Genome of the Zebra Mussel, Dreissena polymorpha: A Resource for Invasive Species Research.</title>
        <authorList>
            <person name="McCartney M.A."/>
            <person name="Auch B."/>
            <person name="Kono T."/>
            <person name="Mallez S."/>
            <person name="Zhang Y."/>
            <person name="Obille A."/>
            <person name="Becker A."/>
            <person name="Abrahante J.E."/>
            <person name="Garbe J."/>
            <person name="Badalamenti J.P."/>
            <person name="Herman A."/>
            <person name="Mangelson H."/>
            <person name="Liachko I."/>
            <person name="Sullivan S."/>
            <person name="Sone E.D."/>
            <person name="Koren S."/>
            <person name="Silverstein K.A.T."/>
            <person name="Beckman K.B."/>
            <person name="Gohl D.M."/>
        </authorList>
    </citation>
    <scope>NUCLEOTIDE SEQUENCE</scope>
    <source>
        <strain evidence="1">Duluth1</strain>
        <tissue evidence="1">Whole animal</tissue>
    </source>
</reference>
<name>A0A9D4NI18_DREPO</name>
<organism evidence="1 2">
    <name type="scientific">Dreissena polymorpha</name>
    <name type="common">Zebra mussel</name>
    <name type="synonym">Mytilus polymorpha</name>
    <dbReference type="NCBI Taxonomy" id="45954"/>
    <lineage>
        <taxon>Eukaryota</taxon>
        <taxon>Metazoa</taxon>
        <taxon>Spiralia</taxon>
        <taxon>Lophotrochozoa</taxon>
        <taxon>Mollusca</taxon>
        <taxon>Bivalvia</taxon>
        <taxon>Autobranchia</taxon>
        <taxon>Heteroconchia</taxon>
        <taxon>Euheterodonta</taxon>
        <taxon>Imparidentia</taxon>
        <taxon>Neoheterodontei</taxon>
        <taxon>Myida</taxon>
        <taxon>Dreissenoidea</taxon>
        <taxon>Dreissenidae</taxon>
        <taxon>Dreissena</taxon>
    </lineage>
</organism>
<sequence length="100" mass="11657">MRLRIKQARPVSLNDAIRHAVELEAFYRAERTKPDRHVSAVGTNDNEPMKQMNELQKMVDMLNKRLSQFMGTAETSQPRYCSRPSVMEAVCFWFSTNHVK</sequence>
<gene>
    <name evidence="1" type="ORF">DPMN_018242</name>
</gene>
<proteinExistence type="predicted"/>
<comment type="caution">
    <text evidence="1">The sequence shown here is derived from an EMBL/GenBank/DDBJ whole genome shotgun (WGS) entry which is preliminary data.</text>
</comment>
<protein>
    <submittedName>
        <fullName evidence="1">Uncharacterized protein</fullName>
    </submittedName>
</protein>
<reference evidence="1" key="2">
    <citation type="submission" date="2020-11" db="EMBL/GenBank/DDBJ databases">
        <authorList>
            <person name="McCartney M.A."/>
            <person name="Auch B."/>
            <person name="Kono T."/>
            <person name="Mallez S."/>
            <person name="Becker A."/>
            <person name="Gohl D.M."/>
            <person name="Silverstein K.A.T."/>
            <person name="Koren S."/>
            <person name="Bechman K.B."/>
            <person name="Herman A."/>
            <person name="Abrahante J.E."/>
            <person name="Garbe J."/>
        </authorList>
    </citation>
    <scope>NUCLEOTIDE SEQUENCE</scope>
    <source>
        <strain evidence="1">Duluth1</strain>
        <tissue evidence="1">Whole animal</tissue>
    </source>
</reference>
<keyword evidence="2" id="KW-1185">Reference proteome</keyword>
<dbReference type="EMBL" id="JAIWYP010000001">
    <property type="protein sequence ID" value="KAH3894084.1"/>
    <property type="molecule type" value="Genomic_DNA"/>
</dbReference>